<protein>
    <submittedName>
        <fullName evidence="2">Uncharacterized protein</fullName>
    </submittedName>
</protein>
<reference evidence="2 3" key="1">
    <citation type="submission" date="2020-08" db="EMBL/GenBank/DDBJ databases">
        <title>Genomic Encyclopedia of Type Strains, Phase IV (KMG-IV): sequencing the most valuable type-strain genomes for metagenomic binning, comparative biology and taxonomic classification.</title>
        <authorList>
            <person name="Goeker M."/>
        </authorList>
    </citation>
    <scope>NUCLEOTIDE SEQUENCE [LARGE SCALE GENOMIC DNA]</scope>
    <source>
        <strain evidence="2 3">DSM 44197</strain>
    </source>
</reference>
<keyword evidence="3" id="KW-1185">Reference proteome</keyword>
<dbReference type="EMBL" id="JACJIA010000004">
    <property type="protein sequence ID" value="MBA8951912.1"/>
    <property type="molecule type" value="Genomic_DNA"/>
</dbReference>
<dbReference type="Proteomes" id="UP000572680">
    <property type="component" value="Unassembled WGS sequence"/>
</dbReference>
<keyword evidence="1" id="KW-1133">Transmembrane helix</keyword>
<gene>
    <name evidence="2" type="ORF">HNR61_003552</name>
</gene>
<sequence>MTPERAARLVSRWVRFYTRGLPAAVARRRIEEIDADLHDHIAHERAHGTADRRIARNVLSRMARGLAADASWRRRARPLEGNPMKPLLAVLATVLGVAAIVFGEADDAPGLQLLGALFVVGAVTFGVRASLRGR</sequence>
<proteinExistence type="predicted"/>
<keyword evidence="1" id="KW-0812">Transmembrane</keyword>
<feature type="transmembrane region" description="Helical" evidence="1">
    <location>
        <begin position="111"/>
        <end position="131"/>
    </location>
</feature>
<feature type="transmembrane region" description="Helical" evidence="1">
    <location>
        <begin position="87"/>
        <end position="105"/>
    </location>
</feature>
<dbReference type="RefSeq" id="WP_182844668.1">
    <property type="nucleotide sequence ID" value="NZ_BAAALP010000124.1"/>
</dbReference>
<name>A0A7W3QLW2_ACTNM</name>
<keyword evidence="1" id="KW-0472">Membrane</keyword>
<organism evidence="2 3">
    <name type="scientific">Actinomadura namibiensis</name>
    <dbReference type="NCBI Taxonomy" id="182080"/>
    <lineage>
        <taxon>Bacteria</taxon>
        <taxon>Bacillati</taxon>
        <taxon>Actinomycetota</taxon>
        <taxon>Actinomycetes</taxon>
        <taxon>Streptosporangiales</taxon>
        <taxon>Thermomonosporaceae</taxon>
        <taxon>Actinomadura</taxon>
    </lineage>
</organism>
<evidence type="ECO:0000313" key="3">
    <source>
        <dbReference type="Proteomes" id="UP000572680"/>
    </source>
</evidence>
<comment type="caution">
    <text evidence="2">The sequence shown here is derived from an EMBL/GenBank/DDBJ whole genome shotgun (WGS) entry which is preliminary data.</text>
</comment>
<accession>A0A7W3QLW2</accession>
<dbReference type="AlphaFoldDB" id="A0A7W3QLW2"/>
<evidence type="ECO:0000313" key="2">
    <source>
        <dbReference type="EMBL" id="MBA8951912.1"/>
    </source>
</evidence>
<evidence type="ECO:0000256" key="1">
    <source>
        <dbReference type="SAM" id="Phobius"/>
    </source>
</evidence>